<feature type="region of interest" description="Disordered" evidence="1">
    <location>
        <begin position="41"/>
        <end position="118"/>
    </location>
</feature>
<feature type="signal peptide" evidence="2">
    <location>
        <begin position="1"/>
        <end position="27"/>
    </location>
</feature>
<dbReference type="PROSITE" id="PS51677">
    <property type="entry name" value="NODB"/>
    <property type="match status" value="1"/>
</dbReference>
<dbReference type="CDD" id="cd10917">
    <property type="entry name" value="CE4_NodB_like_6s_7s"/>
    <property type="match status" value="1"/>
</dbReference>
<keyword evidence="5" id="KW-1185">Reference proteome</keyword>
<dbReference type="PANTHER" id="PTHR10587">
    <property type="entry name" value="GLYCOSYL TRANSFERASE-RELATED"/>
    <property type="match status" value="1"/>
</dbReference>
<dbReference type="InterPro" id="IPR002509">
    <property type="entry name" value="NODB_dom"/>
</dbReference>
<feature type="compositionally biased region" description="Basic and acidic residues" evidence="1">
    <location>
        <begin position="47"/>
        <end position="82"/>
    </location>
</feature>
<feature type="region of interest" description="Disordered" evidence="1">
    <location>
        <begin position="308"/>
        <end position="336"/>
    </location>
</feature>
<comment type="caution">
    <text evidence="4">The sequence shown here is derived from an EMBL/GenBank/DDBJ whole genome shotgun (WGS) entry which is preliminary data.</text>
</comment>
<gene>
    <name evidence="4" type="ORF">JIG36_37470</name>
</gene>
<dbReference type="InterPro" id="IPR011330">
    <property type="entry name" value="Glyco_hydro/deAcase_b/a-brl"/>
</dbReference>
<dbReference type="InterPro" id="IPR050248">
    <property type="entry name" value="Polysacc_deacetylase_ArnD"/>
</dbReference>
<evidence type="ECO:0000259" key="3">
    <source>
        <dbReference type="PROSITE" id="PS51677"/>
    </source>
</evidence>
<keyword evidence="2" id="KW-0732">Signal</keyword>
<evidence type="ECO:0000313" key="5">
    <source>
        <dbReference type="Proteomes" id="UP000632138"/>
    </source>
</evidence>
<feature type="domain" description="NodB homology" evidence="3">
    <location>
        <begin position="122"/>
        <end position="312"/>
    </location>
</feature>
<protein>
    <submittedName>
        <fullName evidence="4">Polysaccharide deacetylase family protein</fullName>
    </submittedName>
</protein>
<dbReference type="Gene3D" id="3.20.20.370">
    <property type="entry name" value="Glycoside hydrolase/deacetylase"/>
    <property type="match status" value="1"/>
</dbReference>
<evidence type="ECO:0000256" key="1">
    <source>
        <dbReference type="SAM" id="MobiDB-lite"/>
    </source>
</evidence>
<dbReference type="Proteomes" id="UP000632138">
    <property type="component" value="Unassembled WGS sequence"/>
</dbReference>
<accession>A0ABS2AMW4</accession>
<dbReference type="SUPFAM" id="SSF88713">
    <property type="entry name" value="Glycoside hydrolase/deacetylase"/>
    <property type="match status" value="1"/>
</dbReference>
<organism evidence="4 5">
    <name type="scientific">Paractinoplanes ovalisporus</name>
    <dbReference type="NCBI Taxonomy" id="2810368"/>
    <lineage>
        <taxon>Bacteria</taxon>
        <taxon>Bacillati</taxon>
        <taxon>Actinomycetota</taxon>
        <taxon>Actinomycetes</taxon>
        <taxon>Micromonosporales</taxon>
        <taxon>Micromonosporaceae</taxon>
        <taxon>Paractinoplanes</taxon>
    </lineage>
</organism>
<sequence>MGKKRQQVLLASLVAAGILLLALPAEQRRDGFDAVNAAAQAVAGVQTEKKPEPEAPATPEREEQSAPEQKDDGGQKATEKPAPEPTATEQKPSTPDAEATQAGTKPGSDLGPGKSLRTTGSEVVALTFDDGPDPVQTPKILELLDQYQVKATFCLVGTQVERHPEIVRQIAARGHTLCNHTWDHSLKIGKDSPAKIQADLQRTNAAIQAAVPDAKIPFFRAPGGNFTERLVTVAGRSGMTSLYWEVDPRDWDHPEKETEKQHITRVVSEIQKQVRPGAIVLSHDFNQPATITAYGKLLPWLAENFTLGIPGEQEESSPEKPEPDSPQPSVTPTAGT</sequence>
<evidence type="ECO:0000313" key="4">
    <source>
        <dbReference type="EMBL" id="MBM2621208.1"/>
    </source>
</evidence>
<evidence type="ECO:0000256" key="2">
    <source>
        <dbReference type="SAM" id="SignalP"/>
    </source>
</evidence>
<proteinExistence type="predicted"/>
<feature type="chain" id="PRO_5047407503" evidence="2">
    <location>
        <begin position="28"/>
        <end position="336"/>
    </location>
</feature>
<dbReference type="EMBL" id="JAENHP010000018">
    <property type="protein sequence ID" value="MBM2621208.1"/>
    <property type="molecule type" value="Genomic_DNA"/>
</dbReference>
<reference evidence="4 5" key="1">
    <citation type="submission" date="2021-01" db="EMBL/GenBank/DDBJ databases">
        <title>Actinoplanes sp. nov. LDG1-06 isolated from lichen.</title>
        <authorList>
            <person name="Saeng-In P."/>
            <person name="Phongsopitanun W."/>
            <person name="Kanchanasin P."/>
            <person name="Yuki M."/>
            <person name="Kudo T."/>
            <person name="Ohkuma M."/>
            <person name="Tanasupawat S."/>
        </authorList>
    </citation>
    <scope>NUCLEOTIDE SEQUENCE [LARGE SCALE GENOMIC DNA]</scope>
    <source>
        <strain evidence="4 5">LDG1-06</strain>
    </source>
</reference>
<dbReference type="Pfam" id="PF01522">
    <property type="entry name" value="Polysacc_deac_1"/>
    <property type="match status" value="1"/>
</dbReference>
<dbReference type="PANTHER" id="PTHR10587:SF137">
    <property type="entry name" value="4-DEOXY-4-FORMAMIDO-L-ARABINOSE-PHOSPHOUNDECAPRENOL DEFORMYLASE ARND-RELATED"/>
    <property type="match status" value="1"/>
</dbReference>
<name>A0ABS2AMW4_9ACTN</name>